<evidence type="ECO:0000313" key="2">
    <source>
        <dbReference type="Proteomes" id="UP000027153"/>
    </source>
</evidence>
<reference evidence="1 2" key="1">
    <citation type="journal article" date="2013" name="Nature">
        <title>Anaerobic oxidation of methane coupled to nitrate reduction in a novel archaeal lineage.</title>
        <authorList>
            <person name="Haroon M.F."/>
            <person name="Hu S."/>
            <person name="Shi Y."/>
            <person name="Imelfort M."/>
            <person name="Keller J."/>
            <person name="Hugenholtz P."/>
            <person name="Yuan Z."/>
            <person name="Tyson G.W."/>
        </authorList>
    </citation>
    <scope>NUCLEOTIDE SEQUENCE [LARGE SCALE GENOMIC DNA]</scope>
    <source>
        <strain evidence="1 2">ANME-2d</strain>
    </source>
</reference>
<dbReference type="SUPFAM" id="SSF48695">
    <property type="entry name" value="Multiheme cytochromes"/>
    <property type="match status" value="1"/>
</dbReference>
<evidence type="ECO:0000313" key="1">
    <source>
        <dbReference type="EMBL" id="KCZ72158.1"/>
    </source>
</evidence>
<comment type="caution">
    <text evidence="1">The sequence shown here is derived from an EMBL/GenBank/DDBJ whole genome shotgun (WGS) entry which is preliminary data.</text>
</comment>
<dbReference type="RefSeq" id="WP_048090205.1">
    <property type="nucleotide sequence ID" value="NZ_JMIY01000003.1"/>
</dbReference>
<dbReference type="InterPro" id="IPR036280">
    <property type="entry name" value="Multihaem_cyt_sf"/>
</dbReference>
<dbReference type="Proteomes" id="UP000027153">
    <property type="component" value="Unassembled WGS sequence"/>
</dbReference>
<dbReference type="EMBL" id="JMIY01000003">
    <property type="protein sequence ID" value="KCZ72158.1"/>
    <property type="molecule type" value="Genomic_DNA"/>
</dbReference>
<keyword evidence="2" id="KW-1185">Reference proteome</keyword>
<protein>
    <submittedName>
        <fullName evidence="1">Uncharacterized protein</fullName>
    </submittedName>
</protein>
<name>A0A062V6D9_9EURY</name>
<accession>A0A062V6D9</accession>
<organism evidence="1 2">
    <name type="scientific">Candidatus Methanoperedens nitratireducens</name>
    <dbReference type="NCBI Taxonomy" id="1392998"/>
    <lineage>
        <taxon>Archaea</taxon>
        <taxon>Methanobacteriati</taxon>
        <taxon>Methanobacteriota</taxon>
        <taxon>Stenosarchaea group</taxon>
        <taxon>Methanomicrobia</taxon>
        <taxon>Methanosarcinales</taxon>
        <taxon>ANME-2 cluster</taxon>
        <taxon>Candidatus Methanoperedentaceae</taxon>
        <taxon>Candidatus Methanoperedens</taxon>
    </lineage>
</organism>
<gene>
    <name evidence="1" type="ORF">ANME2D_01562</name>
</gene>
<sequence>MQFSLSDRDAGARLIVINNLDDLIPTRIDDPTKDIHQFVGQKLRVSVIGNLSDPTYRFETFTTEQGKHPTVSYYDGNYSPEVLSPFYGTVYTVLSLKTNPSFQVITLGAPRLGREQKIIDYIPTAPTHPNTPTSINPSFSKWMFGEGNHGNDYGGNDSKCDTCHGNLDTKPSKFSEITINNGFCFRCHYGKGGSEKGFVVDTIGLGLQTPTTTTTMPAGKIITAEDDGKTTTLQINETVLIKLEEGFYDWNITLDNQTVLNQVTGVAIKGVQGIYQARSPGHATLIADGEPYCRKSQPACGAASIGLIFNVIVSGEPTPIPTEMLTPIATPQMPEFEALFAISALLVAMLVRKR</sequence>
<proteinExistence type="predicted"/>
<dbReference type="AlphaFoldDB" id="A0A062V6D9"/>